<keyword evidence="1" id="KW-0378">Hydrolase</keyword>
<dbReference type="InterPro" id="IPR003018">
    <property type="entry name" value="GAF"/>
</dbReference>
<dbReference type="Pfam" id="PF08448">
    <property type="entry name" value="PAS_4"/>
    <property type="match status" value="2"/>
</dbReference>
<dbReference type="PROSITE" id="PS50112">
    <property type="entry name" value="PAS"/>
    <property type="match status" value="1"/>
</dbReference>
<evidence type="ECO:0000259" key="2">
    <source>
        <dbReference type="PROSITE" id="PS50112"/>
    </source>
</evidence>
<evidence type="ECO:0000313" key="3">
    <source>
        <dbReference type="EMBL" id="BCJ47526.1"/>
    </source>
</evidence>
<dbReference type="InterPro" id="IPR001932">
    <property type="entry name" value="PPM-type_phosphatase-like_dom"/>
</dbReference>
<gene>
    <name evidence="3" type="ORF">Aiant_81830</name>
</gene>
<dbReference type="Proteomes" id="UP000676967">
    <property type="component" value="Chromosome"/>
</dbReference>
<feature type="domain" description="PAS" evidence="2">
    <location>
        <begin position="38"/>
        <end position="67"/>
    </location>
</feature>
<dbReference type="SUPFAM" id="SSF81606">
    <property type="entry name" value="PP2C-like"/>
    <property type="match status" value="1"/>
</dbReference>
<dbReference type="InterPro" id="IPR029016">
    <property type="entry name" value="GAF-like_dom_sf"/>
</dbReference>
<evidence type="ECO:0000256" key="1">
    <source>
        <dbReference type="ARBA" id="ARBA00022801"/>
    </source>
</evidence>
<name>A0ABM7M791_9ACTN</name>
<dbReference type="InterPro" id="IPR013656">
    <property type="entry name" value="PAS_4"/>
</dbReference>
<dbReference type="InterPro" id="IPR035965">
    <property type="entry name" value="PAS-like_dom_sf"/>
</dbReference>
<dbReference type="CDD" id="cd00130">
    <property type="entry name" value="PAS"/>
    <property type="match status" value="1"/>
</dbReference>
<dbReference type="SMART" id="SM00091">
    <property type="entry name" value="PAS"/>
    <property type="match status" value="2"/>
</dbReference>
<dbReference type="InterPro" id="IPR052016">
    <property type="entry name" value="Bact_Sigma-Reg"/>
</dbReference>
<dbReference type="RefSeq" id="WP_189329930.1">
    <property type="nucleotide sequence ID" value="NZ_AP023356.1"/>
</dbReference>
<dbReference type="PANTHER" id="PTHR43156:SF2">
    <property type="entry name" value="STAGE II SPORULATION PROTEIN E"/>
    <property type="match status" value="1"/>
</dbReference>
<evidence type="ECO:0000313" key="4">
    <source>
        <dbReference type="Proteomes" id="UP000676967"/>
    </source>
</evidence>
<dbReference type="Gene3D" id="3.60.40.10">
    <property type="entry name" value="PPM-type phosphatase domain"/>
    <property type="match status" value="1"/>
</dbReference>
<dbReference type="SMART" id="SM00331">
    <property type="entry name" value="PP2C_SIG"/>
    <property type="match status" value="1"/>
</dbReference>
<dbReference type="EMBL" id="AP023356">
    <property type="protein sequence ID" value="BCJ47526.1"/>
    <property type="molecule type" value="Genomic_DNA"/>
</dbReference>
<dbReference type="InterPro" id="IPR000014">
    <property type="entry name" value="PAS"/>
</dbReference>
<dbReference type="InterPro" id="IPR036457">
    <property type="entry name" value="PPM-type-like_dom_sf"/>
</dbReference>
<sequence>MAGGLPDAELLAMLNADPQGWVVAGSVREHGAIVDFTLLYINEAGCRLVGRPREELIGRRYRHLWPETVHDGTLPLYRSVVLSGEPVTRTVYYDRSSISGHFELRAGRYGDGFIVRFVDLRQVTVSPRSDGGARLYDMLDAAFDGFTVLRPVREADGRIVDFVCDYVNQLGAKLTGRTVEDVIGRRLSAIAPESWDDGLFERYRAVAETGDPWRQQLEYPAIGQAWEIKMGRDGAGSVAVSFREITEQMLRQQELTASVARAERSAARARALESVTTALVAASTTEQVYAAIGSVLRPSAGGEGLALLLRDDDSLRLRYHCGYEPEVLARLDGLPMEHPYPATGVARTGRARFLSTLEEFEAAQDGAAPAVPPGVRRAWAFLPLAVAGEILGALVVGYHEPRDFDEDTRSTLMALAALGAQALHRALVYETSLSIAAQLQHALLPVGTPRIDGLACATRYLPWTRGAEVGGDWYDVIALRDGLVGVVVGDVAGHNTAAAAAMGQVRGALRAYALEGHRPSAVISLANRLIFDLRLDTIATCCYLELDIVNGAGTGVNAGHPLPVVREGAEVRLVPLPADPPLGASRAHAYRDAVFAFEAAATLLLYTDGLVEDRRNPIDLGLDELCHALRTAPAGDPEAVIDHIVASRVGRRTRHDDVALLCLMRSRAAAPGPN</sequence>
<organism evidence="3 4">
    <name type="scientific">Actinoplanes ianthinogenes</name>
    <dbReference type="NCBI Taxonomy" id="122358"/>
    <lineage>
        <taxon>Bacteria</taxon>
        <taxon>Bacillati</taxon>
        <taxon>Actinomycetota</taxon>
        <taxon>Actinomycetes</taxon>
        <taxon>Micromonosporales</taxon>
        <taxon>Micromonosporaceae</taxon>
        <taxon>Actinoplanes</taxon>
    </lineage>
</organism>
<reference evidence="3 4" key="1">
    <citation type="submission" date="2020-08" db="EMBL/GenBank/DDBJ databases">
        <title>Whole genome shotgun sequence of Actinoplanes ianthinogenes NBRC 13996.</title>
        <authorList>
            <person name="Komaki H."/>
            <person name="Tamura T."/>
        </authorList>
    </citation>
    <scope>NUCLEOTIDE SEQUENCE [LARGE SCALE GENOMIC DNA]</scope>
    <source>
        <strain evidence="3 4">NBRC 13996</strain>
    </source>
</reference>
<dbReference type="SUPFAM" id="SSF55781">
    <property type="entry name" value="GAF domain-like"/>
    <property type="match status" value="1"/>
</dbReference>
<dbReference type="Pfam" id="PF07228">
    <property type="entry name" value="SpoIIE"/>
    <property type="match status" value="1"/>
</dbReference>
<dbReference type="SMART" id="SM00065">
    <property type="entry name" value="GAF"/>
    <property type="match status" value="1"/>
</dbReference>
<accession>A0ABM7M791</accession>
<dbReference type="Gene3D" id="3.30.450.20">
    <property type="entry name" value="PAS domain"/>
    <property type="match status" value="2"/>
</dbReference>
<dbReference type="Pfam" id="PF13185">
    <property type="entry name" value="GAF_2"/>
    <property type="match status" value="1"/>
</dbReference>
<proteinExistence type="predicted"/>
<keyword evidence="4" id="KW-1185">Reference proteome</keyword>
<dbReference type="SUPFAM" id="SSF55785">
    <property type="entry name" value="PYP-like sensor domain (PAS domain)"/>
    <property type="match status" value="2"/>
</dbReference>
<dbReference type="Gene3D" id="3.30.450.40">
    <property type="match status" value="1"/>
</dbReference>
<protein>
    <recommendedName>
        <fullName evidence="2">PAS domain-containing protein</fullName>
    </recommendedName>
</protein>
<dbReference type="PANTHER" id="PTHR43156">
    <property type="entry name" value="STAGE II SPORULATION PROTEIN E-RELATED"/>
    <property type="match status" value="1"/>
</dbReference>